<proteinExistence type="predicted"/>
<evidence type="ECO:0000313" key="3">
    <source>
        <dbReference type="Proteomes" id="UP000735302"/>
    </source>
</evidence>
<dbReference type="EMBL" id="BLXT01000368">
    <property type="protein sequence ID" value="GFN76189.1"/>
    <property type="molecule type" value="Genomic_DNA"/>
</dbReference>
<feature type="region of interest" description="Disordered" evidence="1">
    <location>
        <begin position="199"/>
        <end position="222"/>
    </location>
</feature>
<keyword evidence="3" id="KW-1185">Reference proteome</keyword>
<protein>
    <recommendedName>
        <fullName evidence="4">WASP family protein member</fullName>
    </recommendedName>
</protein>
<feature type="compositionally biased region" description="Polar residues" evidence="1">
    <location>
        <begin position="1113"/>
        <end position="1123"/>
    </location>
</feature>
<dbReference type="Proteomes" id="UP000735302">
    <property type="component" value="Unassembled WGS sequence"/>
</dbReference>
<feature type="region of interest" description="Disordered" evidence="1">
    <location>
        <begin position="571"/>
        <end position="615"/>
    </location>
</feature>
<reference evidence="2 3" key="1">
    <citation type="journal article" date="2021" name="Elife">
        <title>Chloroplast acquisition without the gene transfer in kleptoplastic sea slugs, Plakobranchus ocellatus.</title>
        <authorList>
            <person name="Maeda T."/>
            <person name="Takahashi S."/>
            <person name="Yoshida T."/>
            <person name="Shimamura S."/>
            <person name="Takaki Y."/>
            <person name="Nagai Y."/>
            <person name="Toyoda A."/>
            <person name="Suzuki Y."/>
            <person name="Arimoto A."/>
            <person name="Ishii H."/>
            <person name="Satoh N."/>
            <person name="Nishiyama T."/>
            <person name="Hasebe M."/>
            <person name="Maruyama T."/>
            <person name="Minagawa J."/>
            <person name="Obokata J."/>
            <person name="Shigenobu S."/>
        </authorList>
    </citation>
    <scope>NUCLEOTIDE SEQUENCE [LARGE SCALE GENOMIC DNA]</scope>
</reference>
<feature type="compositionally biased region" description="Basic and acidic residues" evidence="1">
    <location>
        <begin position="1157"/>
        <end position="1169"/>
    </location>
</feature>
<feature type="region of interest" description="Disordered" evidence="1">
    <location>
        <begin position="1150"/>
        <end position="1184"/>
    </location>
</feature>
<evidence type="ECO:0000256" key="1">
    <source>
        <dbReference type="SAM" id="MobiDB-lite"/>
    </source>
</evidence>
<feature type="region of interest" description="Disordered" evidence="1">
    <location>
        <begin position="41"/>
        <end position="63"/>
    </location>
</feature>
<feature type="region of interest" description="Disordered" evidence="1">
    <location>
        <begin position="1005"/>
        <end position="1028"/>
    </location>
</feature>
<feature type="compositionally biased region" description="Polar residues" evidence="1">
    <location>
        <begin position="51"/>
        <end position="63"/>
    </location>
</feature>
<sequence length="1184" mass="132935">MAGANFPYTSLNTTTSAMDRLDQLINEVSRSSDFQVPVLTKKPIQEKHTESQGPASNNETTTCTLASENPCKDVTTKENLFYSKTLHTKTLNGSSNHPILSGNISSKFAPVSKEYPGDCNPQPTSRDRGHVFDQQSYQENQERITGPDLTPPSFHIISSKDNRLHRNYHVYADLTGPRRRDPLFQPPAYSTCSRSFLKGTSSSLQTGSDQNPDGDSTKRNKTSADECMDNFKFLRQQQQSKTNQNVQENIDNCMDSNLHGLPLGFSDAPGYHQESKLSALVDFNHSNCSAFQTVVPSKGLRLVESDDCHAKNINSSELHDLNRNVSTKSTADESSAGQDFCLYRITSSQATDSLPKTNLQSHFTAMGSPKTQSYKFICPSMNHHTLSRSENDLFSNIQNRKMDKPGGTSECISALSKTHSSGEIRVVKYLAASSHTSADVGHCLPMVSAKYIDLPRTTTVSARKIVDGKPLRSCLKTVSKRENLPLWTEDMDIKGSPIFIERRKKNQQADEAFHAIKITLGKKVSTFKTASKHFEREDRSFNSRETSYNSKASNVSTYREGQSYLRRWRSAESVRSKKERRQSIQNIAGSTGAQWAYEDTRRKPSRKPKRSRHLASRKIIRERTAVLERENPTICPVKSEGDQKYLTKTKSYVATIHPVTSVVAKDSEDMTNQHKLMEKNATIELNSTQPFLNKAIDDNNNTHGKHSLENIISKNDCSNEHLNVKQLAPFGSFQRFQSLRGARLKTNMEYDIKLKRFYSLRIIKGNLDGQPRSLTFDNSESKMPNALSNKMFSKNIEFEETVKTLETRNNDLKKVDILSSSNLNDVGSFKSNIINTCTETIKSSLSEVKNFCTNDIETATVQERVQVFERYVQTTTRNTAPRKPLRRKKYSQNKMKNILSPEISTTSFITDTNNSNPTEGTKSYEISTQICNDSKNHKFSALSEQQKVVSEGFSESLLNNTDAFKGLEITPCDFEKPLFSENSSKRSLSMPSVRPLPTYRTASSPEIRTKSNARAVSSVSKATFRPTSSAHRDTSTWSALLNDLKSLSQQDTLKHSSCGASQEDIMEGIIRGVEELVEILYLPPDRRSVRINGNSDHTSLTDQKSNELDTVNDGPSNAELGNTNDRDIIASESGYCYEVIESCCQTDTFSPENNTEMQRKMEDVDEKPFPRRSPKKNKMGVGVH</sequence>
<evidence type="ECO:0008006" key="4">
    <source>
        <dbReference type="Google" id="ProtNLM"/>
    </source>
</evidence>
<dbReference type="AlphaFoldDB" id="A0AAV3XZD1"/>
<feature type="compositionally biased region" description="Polar residues" evidence="1">
    <location>
        <begin position="583"/>
        <end position="593"/>
    </location>
</feature>
<comment type="caution">
    <text evidence="2">The sequence shown here is derived from an EMBL/GenBank/DDBJ whole genome shotgun (WGS) entry which is preliminary data.</text>
</comment>
<evidence type="ECO:0000313" key="2">
    <source>
        <dbReference type="EMBL" id="GFN76189.1"/>
    </source>
</evidence>
<feature type="region of interest" description="Disordered" evidence="1">
    <location>
        <begin position="1092"/>
        <end position="1123"/>
    </location>
</feature>
<organism evidence="2 3">
    <name type="scientific">Plakobranchus ocellatus</name>
    <dbReference type="NCBI Taxonomy" id="259542"/>
    <lineage>
        <taxon>Eukaryota</taxon>
        <taxon>Metazoa</taxon>
        <taxon>Spiralia</taxon>
        <taxon>Lophotrochozoa</taxon>
        <taxon>Mollusca</taxon>
        <taxon>Gastropoda</taxon>
        <taxon>Heterobranchia</taxon>
        <taxon>Euthyneura</taxon>
        <taxon>Panpulmonata</taxon>
        <taxon>Sacoglossa</taxon>
        <taxon>Placobranchoidea</taxon>
        <taxon>Plakobranchidae</taxon>
        <taxon>Plakobranchus</taxon>
    </lineage>
</organism>
<gene>
    <name evidence="2" type="ORF">PoB_000269500</name>
</gene>
<feature type="compositionally biased region" description="Basic residues" evidence="1">
    <location>
        <begin position="603"/>
        <end position="615"/>
    </location>
</feature>
<accession>A0AAV3XZD1</accession>
<feature type="compositionally biased region" description="Polar residues" evidence="1">
    <location>
        <begin position="199"/>
        <end position="214"/>
    </location>
</feature>
<name>A0AAV3XZD1_9GAST</name>
<feature type="compositionally biased region" description="Polar residues" evidence="1">
    <location>
        <begin position="1092"/>
        <end position="1103"/>
    </location>
</feature>